<dbReference type="Gene3D" id="2.40.30.170">
    <property type="match status" value="1"/>
</dbReference>
<evidence type="ECO:0000256" key="7">
    <source>
        <dbReference type="SAM" id="Phobius"/>
    </source>
</evidence>
<organism evidence="9 10">
    <name type="scientific">Alteromonas halophila</name>
    <dbReference type="NCBI Taxonomy" id="516698"/>
    <lineage>
        <taxon>Bacteria</taxon>
        <taxon>Pseudomonadati</taxon>
        <taxon>Pseudomonadota</taxon>
        <taxon>Gammaproteobacteria</taxon>
        <taxon>Alteromonadales</taxon>
        <taxon>Alteromonadaceae</taxon>
        <taxon>Alteromonas/Salinimonas group</taxon>
        <taxon>Alteromonas</taxon>
    </lineage>
</organism>
<keyword evidence="6 7" id="KW-0472">Membrane</keyword>
<dbReference type="PANTHER" id="PTHR30386">
    <property type="entry name" value="MEMBRANE FUSION SUBUNIT OF EMRAB-TOLC MULTIDRUG EFFLUX PUMP"/>
    <property type="match status" value="1"/>
</dbReference>
<dbReference type="Pfam" id="PF26002">
    <property type="entry name" value="Beta-barrel_AprE"/>
    <property type="match status" value="1"/>
</dbReference>
<dbReference type="GO" id="GO:0009306">
    <property type="term" value="P:protein secretion"/>
    <property type="evidence" value="ECO:0007669"/>
    <property type="project" value="InterPro"/>
</dbReference>
<dbReference type="InterPro" id="IPR050739">
    <property type="entry name" value="MFP"/>
</dbReference>
<reference evidence="9" key="1">
    <citation type="journal article" date="2014" name="Int. J. Syst. Evol. Microbiol.">
        <title>Complete genome sequence of Corynebacterium casei LMG S-19264T (=DSM 44701T), isolated from a smear-ripened cheese.</title>
        <authorList>
            <consortium name="US DOE Joint Genome Institute (JGI-PGF)"/>
            <person name="Walter F."/>
            <person name="Albersmeier A."/>
            <person name="Kalinowski J."/>
            <person name="Ruckert C."/>
        </authorList>
    </citation>
    <scope>NUCLEOTIDE SEQUENCE</scope>
    <source>
        <strain evidence="9">KCTC 22164</strain>
    </source>
</reference>
<evidence type="ECO:0000256" key="4">
    <source>
        <dbReference type="ARBA" id="ARBA00022692"/>
    </source>
</evidence>
<dbReference type="Proteomes" id="UP000631300">
    <property type="component" value="Unassembled WGS sequence"/>
</dbReference>
<dbReference type="PROSITE" id="PS00543">
    <property type="entry name" value="HLYD_FAMILY"/>
    <property type="match status" value="1"/>
</dbReference>
<dbReference type="PRINTS" id="PR01490">
    <property type="entry name" value="RTXTOXIND"/>
</dbReference>
<protein>
    <submittedName>
        <fullName evidence="9">Toxin secretion, membrane fusion protein</fullName>
    </submittedName>
</protein>
<dbReference type="GO" id="GO:0016020">
    <property type="term" value="C:membrane"/>
    <property type="evidence" value="ECO:0007669"/>
    <property type="project" value="UniProtKB-SubCell"/>
</dbReference>
<reference evidence="9" key="2">
    <citation type="submission" date="2020-09" db="EMBL/GenBank/DDBJ databases">
        <authorList>
            <person name="Sun Q."/>
            <person name="Kim S."/>
        </authorList>
    </citation>
    <scope>NUCLEOTIDE SEQUENCE</scope>
    <source>
        <strain evidence="9">KCTC 22164</strain>
    </source>
</reference>
<dbReference type="InterPro" id="IPR006144">
    <property type="entry name" value="Secretion_HlyD_CS"/>
</dbReference>
<keyword evidence="3" id="KW-0813">Transport</keyword>
<accession>A0A918MYT5</accession>
<evidence type="ECO:0000256" key="5">
    <source>
        <dbReference type="ARBA" id="ARBA00022989"/>
    </source>
</evidence>
<feature type="domain" description="AprE-like beta-barrel" evidence="8">
    <location>
        <begin position="305"/>
        <end position="397"/>
    </location>
</feature>
<comment type="caution">
    <text evidence="9">The sequence shown here is derived from an EMBL/GenBank/DDBJ whole genome shotgun (WGS) entry which is preliminary data.</text>
</comment>
<proteinExistence type="inferred from homology"/>
<evidence type="ECO:0000256" key="3">
    <source>
        <dbReference type="ARBA" id="ARBA00022448"/>
    </source>
</evidence>
<dbReference type="EMBL" id="BMXP01000003">
    <property type="protein sequence ID" value="GGW82846.1"/>
    <property type="molecule type" value="Genomic_DNA"/>
</dbReference>
<dbReference type="Gene3D" id="2.40.50.100">
    <property type="match status" value="1"/>
</dbReference>
<evidence type="ECO:0000259" key="8">
    <source>
        <dbReference type="Pfam" id="PF26002"/>
    </source>
</evidence>
<keyword evidence="5 7" id="KW-1133">Transmembrane helix</keyword>
<evidence type="ECO:0000313" key="10">
    <source>
        <dbReference type="Proteomes" id="UP000631300"/>
    </source>
</evidence>
<gene>
    <name evidence="9" type="ORF">GCM10007391_15010</name>
</gene>
<keyword evidence="4 7" id="KW-0812">Transmembrane</keyword>
<comment type="subcellular location">
    <subcellularLocation>
        <location evidence="1">Membrane</location>
        <topology evidence="1">Single-pass membrane protein</topology>
    </subcellularLocation>
</comment>
<keyword evidence="10" id="KW-1185">Reference proteome</keyword>
<evidence type="ECO:0000313" key="9">
    <source>
        <dbReference type="EMBL" id="GGW82846.1"/>
    </source>
</evidence>
<dbReference type="AlphaFoldDB" id="A0A918MYT5"/>
<feature type="transmembrane region" description="Helical" evidence="7">
    <location>
        <begin position="29"/>
        <end position="49"/>
    </location>
</feature>
<sequence length="417" mass="46660">MRRKSLFRQQAIDHQQQRLPGDVLLIPRLSYAVVTGIILTWLGALVYFLCTHNYSRHATVTGWLEPERGEIRTFAQRQGTVTRLLVTQGERVEAGTPILELDVTAPLLSGASTQGEQIEQLQEQVARLETQQTHGTSLFKQQRNAAQRKLTLLTQDLETLSTMMTLASQRLELAETRHRSMRLLSDDGYISARELSLSTAETLQVRQEFQQLKREQTALTRQYDETASTLQSLPDEFARQTLTLNNQISDLQQRIVQLQSQQNTVVLASRAGIVSQLDAYQGQQLRAGQLVMTLAPDNSNIEARMVVPVTAAGFLAQGQSVQLRYDAFPFQKYGLHSGQITRISDTLMLPGDWPDAPVVFSEPGYLVRVTLDKAQLTAHGSTIGLKSGMTFSADIHLGQRSLLEWLLEPLLSIKGRV</sequence>
<evidence type="ECO:0000256" key="2">
    <source>
        <dbReference type="ARBA" id="ARBA00009477"/>
    </source>
</evidence>
<name>A0A918MYT5_9ALTE</name>
<evidence type="ECO:0000256" key="1">
    <source>
        <dbReference type="ARBA" id="ARBA00004167"/>
    </source>
</evidence>
<evidence type="ECO:0000256" key="6">
    <source>
        <dbReference type="ARBA" id="ARBA00023136"/>
    </source>
</evidence>
<dbReference type="InterPro" id="IPR058982">
    <property type="entry name" value="Beta-barrel_AprE"/>
</dbReference>
<dbReference type="RefSeq" id="WP_189404978.1">
    <property type="nucleotide sequence ID" value="NZ_BMXP01000003.1"/>
</dbReference>
<comment type="similarity">
    <text evidence="2">Belongs to the membrane fusion protein (MFP) (TC 8.A.1) family.</text>
</comment>
<dbReference type="PANTHER" id="PTHR30386:SF28">
    <property type="entry name" value="EXPORTED PROTEIN"/>
    <property type="match status" value="1"/>
</dbReference>